<dbReference type="EMBL" id="CP005974">
    <property type="protein sequence ID" value="AJR09498.1"/>
    <property type="molecule type" value="Genomic_DNA"/>
</dbReference>
<dbReference type="STRING" id="658445.H744_2c2845"/>
<dbReference type="AlphaFoldDB" id="A0A0C5WQP5"/>
<dbReference type="SUPFAM" id="SSF53756">
    <property type="entry name" value="UDP-Glycosyltransferase/glycogen phosphorylase"/>
    <property type="match status" value="1"/>
</dbReference>
<reference evidence="2 3" key="1">
    <citation type="submission" date="2013-05" db="EMBL/GenBank/DDBJ databases">
        <title>Complete genome sequence of the lipase-producing bacterium Photobacterium gaetbulicola Gung47.</title>
        <authorList>
            <person name="Kim Y.-O."/>
        </authorList>
    </citation>
    <scope>NUCLEOTIDE SEQUENCE [LARGE SCALE GENOMIC DNA]</scope>
    <source>
        <strain evidence="2 3">Gung47</strain>
    </source>
</reference>
<dbReference type="Gene3D" id="3.40.50.2000">
    <property type="entry name" value="Glycogen Phosphorylase B"/>
    <property type="match status" value="2"/>
</dbReference>
<gene>
    <name evidence="2" type="ORF">H744_2c2845</name>
</gene>
<evidence type="ECO:0000259" key="1">
    <source>
        <dbReference type="Pfam" id="PF00534"/>
    </source>
</evidence>
<dbReference type="InterPro" id="IPR050194">
    <property type="entry name" value="Glycosyltransferase_grp1"/>
</dbReference>
<dbReference type="HOGENOM" id="CLU_009583_14_0_6"/>
<dbReference type="PANTHER" id="PTHR45947">
    <property type="entry name" value="SULFOQUINOVOSYL TRANSFERASE SQD2"/>
    <property type="match status" value="1"/>
</dbReference>
<sequence length="346" mass="39140">MKKEKKILITAPDLNELGGVASHFLGLSKYFGGNVKFFKVGSRNNIPGFLLLPIDLIHFFLKVIFFKPETVLLNPSLQKNAVVRDSFYLKIAKIFKVNVVVFFHGWDPKLSDYYDNNNRCFMDKFSSADAFIVLCSDFKRKLENWGVNVNVYLSTTKVDEKFFNSKSSLSKNILFLARLTEEKGILLAIEAIKRLNTYDDGYTLTVVGDGPLSEKVSSLILNDKISFIKFSGRLSGEKLVDTMADCGCYIFPSFHGEGMPTSVLESMAIGLPVVTTPNAGIKDFFVERKMGSYISFHDVDSIVNEVLRLYEDMDMNEISIFNSKFAYTHFHCEKVANSLLSIINKY</sequence>
<dbReference type="InterPro" id="IPR001296">
    <property type="entry name" value="Glyco_trans_1"/>
</dbReference>
<dbReference type="OrthoDB" id="9775208at2"/>
<name>A0A0C5WQP5_9GAMM</name>
<feature type="domain" description="Glycosyl transferase family 1" evidence="1">
    <location>
        <begin position="166"/>
        <end position="317"/>
    </location>
</feature>
<dbReference type="Proteomes" id="UP000032303">
    <property type="component" value="Chromosome 2"/>
</dbReference>
<accession>A0A0C5WQP5</accession>
<dbReference type="Pfam" id="PF00534">
    <property type="entry name" value="Glycos_transf_1"/>
    <property type="match status" value="1"/>
</dbReference>
<protein>
    <submittedName>
        <fullName evidence="2">Putative glycosyl transferase family protein</fullName>
    </submittedName>
</protein>
<dbReference type="KEGG" id="pgb:H744_2c2845"/>
<keyword evidence="2" id="KW-0808">Transferase</keyword>
<dbReference type="CDD" id="cd03801">
    <property type="entry name" value="GT4_PimA-like"/>
    <property type="match status" value="1"/>
</dbReference>
<evidence type="ECO:0000313" key="3">
    <source>
        <dbReference type="Proteomes" id="UP000032303"/>
    </source>
</evidence>
<dbReference type="GO" id="GO:0016757">
    <property type="term" value="F:glycosyltransferase activity"/>
    <property type="evidence" value="ECO:0007669"/>
    <property type="project" value="InterPro"/>
</dbReference>
<evidence type="ECO:0000313" key="2">
    <source>
        <dbReference type="EMBL" id="AJR09498.1"/>
    </source>
</evidence>
<dbReference type="PATRIC" id="fig|658445.3.peg.4891"/>
<dbReference type="PANTHER" id="PTHR45947:SF3">
    <property type="entry name" value="SULFOQUINOVOSYL TRANSFERASE SQD2"/>
    <property type="match status" value="1"/>
</dbReference>
<proteinExistence type="predicted"/>
<organism evidence="2 3">
    <name type="scientific">Photobacterium gaetbulicola Gung47</name>
    <dbReference type="NCBI Taxonomy" id="658445"/>
    <lineage>
        <taxon>Bacteria</taxon>
        <taxon>Pseudomonadati</taxon>
        <taxon>Pseudomonadota</taxon>
        <taxon>Gammaproteobacteria</taxon>
        <taxon>Vibrionales</taxon>
        <taxon>Vibrionaceae</taxon>
        <taxon>Photobacterium</taxon>
    </lineage>
</organism>
<keyword evidence="3" id="KW-1185">Reference proteome</keyword>